<dbReference type="InterPro" id="IPR002933">
    <property type="entry name" value="Peptidase_M20"/>
</dbReference>
<comment type="caution">
    <text evidence="5">The sequence shown here is derived from an EMBL/GenBank/DDBJ whole genome shotgun (WGS) entry which is preliminary data.</text>
</comment>
<dbReference type="GO" id="GO:0008233">
    <property type="term" value="F:peptidase activity"/>
    <property type="evidence" value="ECO:0007669"/>
    <property type="project" value="UniProtKB-KW"/>
</dbReference>
<dbReference type="Pfam" id="PF07687">
    <property type="entry name" value="M20_dimer"/>
    <property type="match status" value="1"/>
</dbReference>
<evidence type="ECO:0000256" key="3">
    <source>
        <dbReference type="ARBA" id="ARBA00022801"/>
    </source>
</evidence>
<dbReference type="GO" id="GO:0006508">
    <property type="term" value="P:proteolysis"/>
    <property type="evidence" value="ECO:0007669"/>
    <property type="project" value="UniProtKB-KW"/>
</dbReference>
<dbReference type="InterPro" id="IPR011650">
    <property type="entry name" value="Peptidase_M20_dimer"/>
</dbReference>
<feature type="domain" description="Peptidase M20 dimerisation" evidence="4">
    <location>
        <begin position="206"/>
        <end position="354"/>
    </location>
</feature>
<reference evidence="5 6" key="1">
    <citation type="submission" date="2015-12" db="EMBL/GenBank/DDBJ databases">
        <title>Serinicoccus chungangenesis strain CD08_5 genome sequencing and assembly.</title>
        <authorList>
            <person name="Chander A.M."/>
            <person name="Kaur G."/>
            <person name="Nair G.R."/>
            <person name="Dhawan D.K."/>
            <person name="Kochhar R.K."/>
            <person name="Mayilraj S."/>
            <person name="Bhadada S.K."/>
        </authorList>
    </citation>
    <scope>NUCLEOTIDE SEQUENCE [LARGE SCALE GENOMIC DNA]</scope>
    <source>
        <strain evidence="5 6">CD08_5</strain>
    </source>
</reference>
<name>A0A0W8I5J0_9MICO</name>
<proteinExistence type="predicted"/>
<dbReference type="PANTHER" id="PTHR43270">
    <property type="entry name" value="BETA-ALA-HIS DIPEPTIDASE"/>
    <property type="match status" value="1"/>
</dbReference>
<dbReference type="AlphaFoldDB" id="A0A0W8I5J0"/>
<dbReference type="Pfam" id="PF01546">
    <property type="entry name" value="Peptidase_M20"/>
    <property type="match status" value="1"/>
</dbReference>
<evidence type="ECO:0000313" key="6">
    <source>
        <dbReference type="Proteomes" id="UP000054837"/>
    </source>
</evidence>
<organism evidence="5 6">
    <name type="scientific">Serinicoccus chungangensis</name>
    <dbReference type="NCBI Taxonomy" id="767452"/>
    <lineage>
        <taxon>Bacteria</taxon>
        <taxon>Bacillati</taxon>
        <taxon>Actinomycetota</taxon>
        <taxon>Actinomycetes</taxon>
        <taxon>Micrococcales</taxon>
        <taxon>Ornithinimicrobiaceae</taxon>
        <taxon>Serinicoccus</taxon>
    </lineage>
</organism>
<dbReference type="InterPro" id="IPR051458">
    <property type="entry name" value="Cyt/Met_Dipeptidase"/>
</dbReference>
<evidence type="ECO:0000259" key="4">
    <source>
        <dbReference type="Pfam" id="PF07687"/>
    </source>
</evidence>
<dbReference type="Gene3D" id="3.30.70.360">
    <property type="match status" value="1"/>
</dbReference>
<dbReference type="EMBL" id="LQBL01000028">
    <property type="protein sequence ID" value="KUG53536.1"/>
    <property type="molecule type" value="Genomic_DNA"/>
</dbReference>
<dbReference type="NCBIfam" id="NF005914">
    <property type="entry name" value="PRK07907.1"/>
    <property type="match status" value="1"/>
</dbReference>
<evidence type="ECO:0000256" key="1">
    <source>
        <dbReference type="ARBA" id="ARBA00022670"/>
    </source>
</evidence>
<dbReference type="SUPFAM" id="SSF53187">
    <property type="entry name" value="Zn-dependent exopeptidases"/>
    <property type="match status" value="1"/>
</dbReference>
<accession>A0A0W8I5J0</accession>
<evidence type="ECO:0000313" key="5">
    <source>
        <dbReference type="EMBL" id="KUG53536.1"/>
    </source>
</evidence>
<sequence>MTSPTDDRPTTTQQRTGELAARMAELMPGVRSDLEALTRIPSVSLDSFDQRYVEDSAAATADLLRAEGLEVRVVREGGRPAVIGHLPAPQGAPTVLLYAHHDVQPPGDDADWDTPVFSPTQVGDRLYARGVADDKAGIMAHVAALRAHAGRPPVGVTVFVEGEEEVGSDSLPRILEAHGADLECDAIVLADSHNWKVGVPALTTTLRGMVRVVVEVRALEHGLHSGLYGGVVPDGLTALCRLLATLHTEDGDVAVPGLRTSEAADLDFSEDDLRADAGLPEGVRTIGTGSLLSRMWTRPSMTVIGIDAPAVDAAANLLTPVGRAKLSMRLHPEEDPARAAEALTRHLQEHAPWGCQVDVTVVDDGRGFAADAQGPVYDAARAAFRDAWDGVDPVDIGVGGSIPFVAAFAERFPDAAILVTGVEDPDTRAHAANESLHLGEFERVCLAEALLLDRLAGAGHDGDHDE</sequence>
<dbReference type="RefSeq" id="WP_058891545.1">
    <property type="nucleotide sequence ID" value="NZ_LQBL01000028.1"/>
</dbReference>
<dbReference type="OrthoDB" id="9761532at2"/>
<evidence type="ECO:0000256" key="2">
    <source>
        <dbReference type="ARBA" id="ARBA00022723"/>
    </source>
</evidence>
<dbReference type="PANTHER" id="PTHR43270:SF12">
    <property type="entry name" value="SUCCINYL-DIAMINOPIMELATE DESUCCINYLASE"/>
    <property type="match status" value="1"/>
</dbReference>
<keyword evidence="1" id="KW-0645">Protease</keyword>
<dbReference type="Gene3D" id="3.40.630.10">
    <property type="entry name" value="Zn peptidases"/>
    <property type="match status" value="1"/>
</dbReference>
<keyword evidence="2" id="KW-0479">Metal-binding</keyword>
<dbReference type="STRING" id="767452.AVL62_01735"/>
<gene>
    <name evidence="5" type="ORF">AVL62_01735</name>
</gene>
<dbReference type="GO" id="GO:0046872">
    <property type="term" value="F:metal ion binding"/>
    <property type="evidence" value="ECO:0007669"/>
    <property type="project" value="UniProtKB-KW"/>
</dbReference>
<keyword evidence="3" id="KW-0378">Hydrolase</keyword>
<protein>
    <submittedName>
        <fullName evidence="5">Dipeptidase</fullName>
    </submittedName>
</protein>
<dbReference type="Proteomes" id="UP000054837">
    <property type="component" value="Unassembled WGS sequence"/>
</dbReference>
<keyword evidence="6" id="KW-1185">Reference proteome</keyword>